<dbReference type="CDD" id="cd05819">
    <property type="entry name" value="NHL"/>
    <property type="match status" value="1"/>
</dbReference>
<proteinExistence type="predicted"/>
<feature type="repeat" description="NHL" evidence="2">
    <location>
        <begin position="183"/>
        <end position="222"/>
    </location>
</feature>
<dbReference type="AlphaFoldDB" id="A0A816GE19"/>
<dbReference type="Gene3D" id="2.40.10.500">
    <property type="match status" value="1"/>
</dbReference>
<reference evidence="3" key="1">
    <citation type="submission" date="2021-02" db="EMBL/GenBank/DDBJ databases">
        <authorList>
            <person name="Nowell W R."/>
        </authorList>
    </citation>
    <scope>NUCLEOTIDE SEQUENCE</scope>
</reference>
<evidence type="ECO:0000256" key="2">
    <source>
        <dbReference type="PROSITE-ProRule" id="PRU00504"/>
    </source>
</evidence>
<dbReference type="EMBL" id="CAJNOR010013293">
    <property type="protein sequence ID" value="CAF1672518.1"/>
    <property type="molecule type" value="Genomic_DNA"/>
</dbReference>
<sequence length="462" mass="51036">MSTTAQFNLLTTITTQSTVVTTSPVQTVPSYNRPKLDTHPMWSANAITFATSSTVGSSPYGIFITINNTIYVADRTNYRVQIWSNGSDIPSQSIYGTYMNSYSLFVTTNGDIFVDNGYYNGRVDKRTTITNTSVPVMYISSSCFGLFVDLTDTLYCSMSNYHQVIAKSLQSSSNIITTIAGTGCYGSTSYQLYYPMGIFVDTNSDLYVADQYNHRIQLFRSGQLTGITVAGSTSINLTIPLSYPSGIALDFDGYLFIVDKYNHRIVGSDSSGFRCVVGCTGRAGSSSNQLYYPTSMSFDNHGNMFVTDTSNSRIQKFIHLNNSRVPSYNQPKLCSDASWNPNATTFAAGGNNIIGSSPYGIFITINNTIYVADRTNYRVQIWSNGSDIPSQSIYGTYMNSYSLFVTTNGDIFVDNGYYNGRVDKRTTITNTSVPVMYISSSCYGLFVDLTDVVYCSMPKYHQ</sequence>
<keyword evidence="4" id="KW-1185">Reference proteome</keyword>
<dbReference type="Gene3D" id="2.120.10.30">
    <property type="entry name" value="TolB, C-terminal domain"/>
    <property type="match status" value="2"/>
</dbReference>
<protein>
    <recommendedName>
        <fullName evidence="5">NHL repeat containing protein-like protein</fullName>
    </recommendedName>
</protein>
<name>A0A816GE19_ADIRI</name>
<dbReference type="Proteomes" id="UP000663828">
    <property type="component" value="Unassembled WGS sequence"/>
</dbReference>
<evidence type="ECO:0000313" key="4">
    <source>
        <dbReference type="Proteomes" id="UP000663828"/>
    </source>
</evidence>
<dbReference type="InterPro" id="IPR001258">
    <property type="entry name" value="NHL_repeat"/>
</dbReference>
<keyword evidence="1" id="KW-0677">Repeat</keyword>
<accession>A0A816GE19</accession>
<dbReference type="InterPro" id="IPR011042">
    <property type="entry name" value="6-blade_b-propeller_TolB-like"/>
</dbReference>
<evidence type="ECO:0000313" key="3">
    <source>
        <dbReference type="EMBL" id="CAF1672518.1"/>
    </source>
</evidence>
<dbReference type="PANTHER" id="PTHR24104:SF25">
    <property type="entry name" value="PROTEIN LIN-41"/>
    <property type="match status" value="1"/>
</dbReference>
<gene>
    <name evidence="3" type="ORF">XAT740_LOCUS58960</name>
</gene>
<comment type="caution">
    <text evidence="3">The sequence shown here is derived from an EMBL/GenBank/DDBJ whole genome shotgun (WGS) entry which is preliminary data.</text>
</comment>
<evidence type="ECO:0000256" key="1">
    <source>
        <dbReference type="ARBA" id="ARBA00022737"/>
    </source>
</evidence>
<feature type="non-terminal residue" evidence="3">
    <location>
        <position position="1"/>
    </location>
</feature>
<evidence type="ECO:0008006" key="5">
    <source>
        <dbReference type="Google" id="ProtNLM"/>
    </source>
</evidence>
<dbReference type="InterPro" id="IPR050952">
    <property type="entry name" value="TRIM-NHL_E3_ligases"/>
</dbReference>
<dbReference type="PANTHER" id="PTHR24104">
    <property type="entry name" value="E3 UBIQUITIN-PROTEIN LIGASE NHLRC1-RELATED"/>
    <property type="match status" value="1"/>
</dbReference>
<organism evidence="3 4">
    <name type="scientific">Adineta ricciae</name>
    <name type="common">Rotifer</name>
    <dbReference type="NCBI Taxonomy" id="249248"/>
    <lineage>
        <taxon>Eukaryota</taxon>
        <taxon>Metazoa</taxon>
        <taxon>Spiralia</taxon>
        <taxon>Gnathifera</taxon>
        <taxon>Rotifera</taxon>
        <taxon>Eurotatoria</taxon>
        <taxon>Bdelloidea</taxon>
        <taxon>Adinetida</taxon>
        <taxon>Adinetidae</taxon>
        <taxon>Adineta</taxon>
    </lineage>
</organism>
<dbReference type="SUPFAM" id="SSF101898">
    <property type="entry name" value="NHL repeat"/>
    <property type="match status" value="2"/>
</dbReference>
<dbReference type="PROSITE" id="PS51125">
    <property type="entry name" value="NHL"/>
    <property type="match status" value="1"/>
</dbReference>
<dbReference type="GO" id="GO:0008270">
    <property type="term" value="F:zinc ion binding"/>
    <property type="evidence" value="ECO:0007669"/>
    <property type="project" value="UniProtKB-KW"/>
</dbReference>